<dbReference type="InterPro" id="IPR050750">
    <property type="entry name" value="C5-MTase"/>
</dbReference>
<dbReference type="PROSITE" id="PS00094">
    <property type="entry name" value="C5_MTASE_1"/>
    <property type="match status" value="1"/>
</dbReference>
<evidence type="ECO:0000256" key="2">
    <source>
        <dbReference type="ARBA" id="ARBA00022603"/>
    </source>
</evidence>
<evidence type="ECO:0000256" key="5">
    <source>
        <dbReference type="ARBA" id="ARBA00022747"/>
    </source>
</evidence>
<evidence type="ECO:0000256" key="1">
    <source>
        <dbReference type="ARBA" id="ARBA00011975"/>
    </source>
</evidence>
<keyword evidence="2 6" id="KW-0489">Methyltransferase</keyword>
<comment type="similarity">
    <text evidence="6">Belongs to the class I-like SAM-binding methyltransferase superfamily. C5-methyltransferase family.</text>
</comment>
<dbReference type="Pfam" id="PF00145">
    <property type="entry name" value="DNA_methylase"/>
    <property type="match status" value="2"/>
</dbReference>
<dbReference type="eggNOG" id="COG0270">
    <property type="taxonomic scope" value="Bacteria"/>
</dbReference>
<dbReference type="Proteomes" id="UP000016662">
    <property type="component" value="Unassembled WGS sequence"/>
</dbReference>
<dbReference type="RefSeq" id="WP_021680967.1">
    <property type="nucleotide sequence ID" value="NZ_KI260320.1"/>
</dbReference>
<dbReference type="InterPro" id="IPR018117">
    <property type="entry name" value="C5_DNA_meth_AS"/>
</dbReference>
<organism evidence="7 8">
    <name type="scientific">Ruminococcus callidus ATCC 27760</name>
    <dbReference type="NCBI Taxonomy" id="411473"/>
    <lineage>
        <taxon>Bacteria</taxon>
        <taxon>Bacillati</taxon>
        <taxon>Bacillota</taxon>
        <taxon>Clostridia</taxon>
        <taxon>Eubacteriales</taxon>
        <taxon>Oscillospiraceae</taxon>
        <taxon>Ruminococcus</taxon>
    </lineage>
</organism>
<evidence type="ECO:0000313" key="7">
    <source>
        <dbReference type="EMBL" id="ERJ90763.1"/>
    </source>
</evidence>
<sequence length="197" mass="21586">SGGFPLAGLLTGIVPVWSSEIEPFAIRVTEKRLPQVQHFGNISGLHGAKLPPVDIITFGSPCQDMSIAGKRTGLNGSRSSLFHEAIRIIREMRCVSNGKYPRYIVWENVPGAFSSNCGEDFRCVLEAICSVKDSSISIPRPAGKWTKAGEILAESYSLAWRVLDAQYWGVPQRRKRIFLVADFDGASAGKILFESEG</sequence>
<dbReference type="PRINTS" id="PR00105">
    <property type="entry name" value="C5METTRFRASE"/>
</dbReference>
<dbReference type="PANTHER" id="PTHR46098:SF1">
    <property type="entry name" value="TRNA (CYTOSINE(38)-C(5))-METHYLTRANSFERASE"/>
    <property type="match status" value="1"/>
</dbReference>
<dbReference type="SUPFAM" id="SSF53335">
    <property type="entry name" value="S-adenosyl-L-methionine-dependent methyltransferases"/>
    <property type="match status" value="1"/>
</dbReference>
<keyword evidence="5" id="KW-0680">Restriction system</keyword>
<dbReference type="InterPro" id="IPR001525">
    <property type="entry name" value="C5_MeTfrase"/>
</dbReference>
<feature type="non-terminal residue" evidence="7">
    <location>
        <position position="1"/>
    </location>
</feature>
<dbReference type="GO" id="GO:0009307">
    <property type="term" value="P:DNA restriction-modification system"/>
    <property type="evidence" value="ECO:0007669"/>
    <property type="project" value="UniProtKB-KW"/>
</dbReference>
<evidence type="ECO:0000256" key="4">
    <source>
        <dbReference type="ARBA" id="ARBA00022691"/>
    </source>
</evidence>
<protein>
    <recommendedName>
        <fullName evidence="1">DNA (cytosine-5-)-methyltransferase</fullName>
        <ecNumber evidence="1">2.1.1.37</ecNumber>
    </recommendedName>
</protein>
<keyword evidence="3 6" id="KW-0808">Transferase</keyword>
<dbReference type="GO" id="GO:0003886">
    <property type="term" value="F:DNA (cytosine-5-)-methyltransferase activity"/>
    <property type="evidence" value="ECO:0007669"/>
    <property type="project" value="UniProtKB-EC"/>
</dbReference>
<keyword evidence="8" id="KW-1185">Reference proteome</keyword>
<keyword evidence="4 6" id="KW-0949">S-adenosyl-L-methionine</keyword>
<dbReference type="AlphaFoldDB" id="U2LUE6"/>
<dbReference type="PANTHER" id="PTHR46098">
    <property type="entry name" value="TRNA (CYTOSINE(38)-C(5))-METHYLTRANSFERASE"/>
    <property type="match status" value="1"/>
</dbReference>
<proteinExistence type="inferred from homology"/>
<gene>
    <name evidence="7" type="ORF">RUMCAL_02780</name>
</gene>
<feature type="non-terminal residue" evidence="7">
    <location>
        <position position="197"/>
    </location>
</feature>
<comment type="caution">
    <text evidence="7">The sequence shown here is derived from an EMBL/GenBank/DDBJ whole genome shotgun (WGS) entry which is preliminary data.</text>
</comment>
<reference evidence="7 8" key="1">
    <citation type="submission" date="2013-07" db="EMBL/GenBank/DDBJ databases">
        <authorList>
            <person name="Weinstock G."/>
            <person name="Sodergren E."/>
            <person name="Wylie T."/>
            <person name="Fulton L."/>
            <person name="Fulton R."/>
            <person name="Fronick C."/>
            <person name="O'Laughlin M."/>
            <person name="Godfrey J."/>
            <person name="Miner T."/>
            <person name="Herter B."/>
            <person name="Appelbaum E."/>
            <person name="Cordes M."/>
            <person name="Lek S."/>
            <person name="Wollam A."/>
            <person name="Pepin K.H."/>
            <person name="Palsikar V.B."/>
            <person name="Mitreva M."/>
            <person name="Wilson R.K."/>
        </authorList>
    </citation>
    <scope>NUCLEOTIDE SEQUENCE [LARGE SCALE GENOMIC DNA]</scope>
    <source>
        <strain evidence="7 8">ATCC 27760</strain>
    </source>
</reference>
<evidence type="ECO:0000256" key="3">
    <source>
        <dbReference type="ARBA" id="ARBA00022679"/>
    </source>
</evidence>
<dbReference type="EC" id="2.1.1.37" evidence="1"/>
<dbReference type="STRING" id="411473.RUMCAL_02780"/>
<evidence type="ECO:0000256" key="6">
    <source>
        <dbReference type="PROSITE-ProRule" id="PRU01016"/>
    </source>
</evidence>
<dbReference type="PROSITE" id="PS51679">
    <property type="entry name" value="SAM_MT_C5"/>
    <property type="match status" value="1"/>
</dbReference>
<name>U2LUE6_9FIRM</name>
<dbReference type="InterPro" id="IPR029063">
    <property type="entry name" value="SAM-dependent_MTases_sf"/>
</dbReference>
<dbReference type="GO" id="GO:0032259">
    <property type="term" value="P:methylation"/>
    <property type="evidence" value="ECO:0007669"/>
    <property type="project" value="UniProtKB-KW"/>
</dbReference>
<feature type="active site" evidence="6">
    <location>
        <position position="62"/>
    </location>
</feature>
<accession>U2LUE6</accession>
<dbReference type="EMBL" id="AWVF01000347">
    <property type="protein sequence ID" value="ERJ90763.1"/>
    <property type="molecule type" value="Genomic_DNA"/>
</dbReference>
<dbReference type="Gene3D" id="3.40.50.150">
    <property type="entry name" value="Vaccinia Virus protein VP39"/>
    <property type="match status" value="1"/>
</dbReference>
<evidence type="ECO:0000313" key="8">
    <source>
        <dbReference type="Proteomes" id="UP000016662"/>
    </source>
</evidence>